<dbReference type="GO" id="GO:0005886">
    <property type="term" value="C:plasma membrane"/>
    <property type="evidence" value="ECO:0007669"/>
    <property type="project" value="TreeGrafter"/>
</dbReference>
<feature type="domain" description="Ammonium transporter AmtB-like" evidence="9">
    <location>
        <begin position="84"/>
        <end position="171"/>
    </location>
</feature>
<evidence type="ECO:0000313" key="11">
    <source>
        <dbReference type="Proteomes" id="UP000006514"/>
    </source>
</evidence>
<evidence type="ECO:0000313" key="10">
    <source>
        <dbReference type="EMBL" id="EJD33968.1"/>
    </source>
</evidence>
<dbReference type="EMBL" id="JH688034">
    <property type="protein sequence ID" value="EJD33968.1"/>
    <property type="molecule type" value="Genomic_DNA"/>
</dbReference>
<sequence>MFAAIMPIYAVGAIAERGRLGPTLLVHLHNDRVLDMEPKWLGLQALRPRLCLSSGTVAFAVSLYLGKRRGYGTERLWSSARCSSAASVLFGVVTGTLANFATQLKFLLGVDDCLGIFALDAVGGVIGNMRIAFYDGVTKTDGGSVDHHYIQLAVQLADSVTGLAWSFVVTASDDAEILGIDDVEMGEFAYDYVGLEAELVPKEQRHDGTVGGNREPMHHPQAEVAGSNGSSVVRGCTKEAIW</sequence>
<keyword evidence="4" id="KW-0812">Transmembrane</keyword>
<evidence type="ECO:0000256" key="2">
    <source>
        <dbReference type="ARBA" id="ARBA00005887"/>
    </source>
</evidence>
<dbReference type="SUPFAM" id="SSF111352">
    <property type="entry name" value="Ammonium transporter"/>
    <property type="match status" value="1"/>
</dbReference>
<evidence type="ECO:0000256" key="4">
    <source>
        <dbReference type="ARBA" id="ARBA00022692"/>
    </source>
</evidence>
<dbReference type="Gene3D" id="1.10.3430.10">
    <property type="entry name" value="Ammonium transporter AmtB like domains"/>
    <property type="match status" value="1"/>
</dbReference>
<keyword evidence="3" id="KW-0813">Transport</keyword>
<dbReference type="AlphaFoldDB" id="J0CUH4"/>
<name>J0CUH4_AURST</name>
<keyword evidence="7" id="KW-0924">Ammonia transport</keyword>
<evidence type="ECO:0000256" key="8">
    <source>
        <dbReference type="SAM" id="MobiDB-lite"/>
    </source>
</evidence>
<keyword evidence="6" id="KW-0472">Membrane</keyword>
<dbReference type="InterPro" id="IPR024041">
    <property type="entry name" value="NH4_transpt_AmtB-like_dom"/>
</dbReference>
<keyword evidence="5" id="KW-1133">Transmembrane helix</keyword>
<organism evidence="10 11">
    <name type="scientific">Auricularia subglabra (strain TFB-10046 / SS5)</name>
    <name type="common">White-rot fungus</name>
    <name type="synonym">Auricularia delicata (strain TFB10046)</name>
    <dbReference type="NCBI Taxonomy" id="717982"/>
    <lineage>
        <taxon>Eukaryota</taxon>
        <taxon>Fungi</taxon>
        <taxon>Dikarya</taxon>
        <taxon>Basidiomycota</taxon>
        <taxon>Agaricomycotina</taxon>
        <taxon>Agaricomycetes</taxon>
        <taxon>Auriculariales</taxon>
        <taxon>Auriculariaceae</taxon>
        <taxon>Auricularia</taxon>
    </lineage>
</organism>
<keyword evidence="11" id="KW-1185">Reference proteome</keyword>
<dbReference type="GO" id="GO:0008519">
    <property type="term" value="F:ammonium channel activity"/>
    <property type="evidence" value="ECO:0007669"/>
    <property type="project" value="InterPro"/>
</dbReference>
<dbReference type="InterPro" id="IPR029020">
    <property type="entry name" value="Ammonium/urea_transptr"/>
</dbReference>
<evidence type="ECO:0000256" key="1">
    <source>
        <dbReference type="ARBA" id="ARBA00004141"/>
    </source>
</evidence>
<dbReference type="KEGG" id="adl:AURDEDRAFT_176970"/>
<feature type="region of interest" description="Disordered" evidence="8">
    <location>
        <begin position="205"/>
        <end position="230"/>
    </location>
</feature>
<dbReference type="PANTHER" id="PTHR43029:SF10">
    <property type="entry name" value="AMMONIUM TRANSPORTER MEP2"/>
    <property type="match status" value="1"/>
</dbReference>
<dbReference type="InterPro" id="IPR001905">
    <property type="entry name" value="Ammonium_transpt"/>
</dbReference>
<dbReference type="InParanoid" id="J0CUH4"/>
<accession>J0CUH4</accession>
<gene>
    <name evidence="10" type="ORF">AURDEDRAFT_176970</name>
</gene>
<dbReference type="FunCoup" id="J0CUH4">
    <property type="interactions" value="31"/>
</dbReference>
<comment type="subcellular location">
    <subcellularLocation>
        <location evidence="1">Membrane</location>
        <topology evidence="1">Multi-pass membrane protein</topology>
    </subcellularLocation>
</comment>
<dbReference type="OrthoDB" id="534912at2759"/>
<evidence type="ECO:0000256" key="6">
    <source>
        <dbReference type="ARBA" id="ARBA00023136"/>
    </source>
</evidence>
<evidence type="ECO:0000256" key="5">
    <source>
        <dbReference type="ARBA" id="ARBA00022989"/>
    </source>
</evidence>
<dbReference type="PANTHER" id="PTHR43029">
    <property type="entry name" value="AMMONIUM TRANSPORTER MEP2"/>
    <property type="match status" value="1"/>
</dbReference>
<comment type="similarity">
    <text evidence="2">Belongs to the ammonia transporter channel (TC 1.A.11.2) family.</text>
</comment>
<reference evidence="11" key="1">
    <citation type="journal article" date="2012" name="Science">
        <title>The Paleozoic origin of enzymatic lignin decomposition reconstructed from 31 fungal genomes.</title>
        <authorList>
            <person name="Floudas D."/>
            <person name="Binder M."/>
            <person name="Riley R."/>
            <person name="Barry K."/>
            <person name="Blanchette R.A."/>
            <person name="Henrissat B."/>
            <person name="Martinez A.T."/>
            <person name="Otillar R."/>
            <person name="Spatafora J.W."/>
            <person name="Yadav J.S."/>
            <person name="Aerts A."/>
            <person name="Benoit I."/>
            <person name="Boyd A."/>
            <person name="Carlson A."/>
            <person name="Copeland A."/>
            <person name="Coutinho P.M."/>
            <person name="de Vries R.P."/>
            <person name="Ferreira P."/>
            <person name="Findley K."/>
            <person name="Foster B."/>
            <person name="Gaskell J."/>
            <person name="Glotzer D."/>
            <person name="Gorecki P."/>
            <person name="Heitman J."/>
            <person name="Hesse C."/>
            <person name="Hori C."/>
            <person name="Igarashi K."/>
            <person name="Jurgens J.A."/>
            <person name="Kallen N."/>
            <person name="Kersten P."/>
            <person name="Kohler A."/>
            <person name="Kuees U."/>
            <person name="Kumar T.K.A."/>
            <person name="Kuo A."/>
            <person name="LaButti K."/>
            <person name="Larrondo L.F."/>
            <person name="Lindquist E."/>
            <person name="Ling A."/>
            <person name="Lombard V."/>
            <person name="Lucas S."/>
            <person name="Lundell T."/>
            <person name="Martin R."/>
            <person name="McLaughlin D.J."/>
            <person name="Morgenstern I."/>
            <person name="Morin E."/>
            <person name="Murat C."/>
            <person name="Nagy L.G."/>
            <person name="Nolan M."/>
            <person name="Ohm R.A."/>
            <person name="Patyshakuliyeva A."/>
            <person name="Rokas A."/>
            <person name="Ruiz-Duenas F.J."/>
            <person name="Sabat G."/>
            <person name="Salamov A."/>
            <person name="Samejima M."/>
            <person name="Schmutz J."/>
            <person name="Slot J.C."/>
            <person name="St John F."/>
            <person name="Stenlid J."/>
            <person name="Sun H."/>
            <person name="Sun S."/>
            <person name="Syed K."/>
            <person name="Tsang A."/>
            <person name="Wiebenga A."/>
            <person name="Young D."/>
            <person name="Pisabarro A."/>
            <person name="Eastwood D.C."/>
            <person name="Martin F."/>
            <person name="Cullen D."/>
            <person name="Grigoriev I.V."/>
            <person name="Hibbett D.S."/>
        </authorList>
    </citation>
    <scope>NUCLEOTIDE SEQUENCE [LARGE SCALE GENOMIC DNA]</scope>
    <source>
        <strain evidence="11">TFB10046</strain>
    </source>
</reference>
<dbReference type="Pfam" id="PF00909">
    <property type="entry name" value="Ammonium_transp"/>
    <property type="match status" value="1"/>
</dbReference>
<protein>
    <recommendedName>
        <fullName evidence="9">Ammonium transporter AmtB-like domain-containing protein</fullName>
    </recommendedName>
</protein>
<dbReference type="eggNOG" id="KOG0682">
    <property type="taxonomic scope" value="Eukaryota"/>
</dbReference>
<evidence type="ECO:0000259" key="9">
    <source>
        <dbReference type="Pfam" id="PF00909"/>
    </source>
</evidence>
<proteinExistence type="inferred from homology"/>
<evidence type="ECO:0000256" key="7">
    <source>
        <dbReference type="ARBA" id="ARBA00023177"/>
    </source>
</evidence>
<evidence type="ECO:0000256" key="3">
    <source>
        <dbReference type="ARBA" id="ARBA00022448"/>
    </source>
</evidence>
<dbReference type="Proteomes" id="UP000006514">
    <property type="component" value="Unassembled WGS sequence"/>
</dbReference>